<dbReference type="OrthoDB" id="10444178at2759"/>
<name>A0A8B8XUJ3_BALMU</name>
<dbReference type="AlphaFoldDB" id="A0A8B8XUJ3"/>
<dbReference type="KEGG" id="bmus:118898008"/>
<keyword evidence="2" id="KW-1185">Reference proteome</keyword>
<evidence type="ECO:0000313" key="2">
    <source>
        <dbReference type="Proteomes" id="UP000694857"/>
    </source>
</evidence>
<organism evidence="2 3">
    <name type="scientific">Balaenoptera musculus</name>
    <name type="common">Blue whale</name>
    <dbReference type="NCBI Taxonomy" id="9771"/>
    <lineage>
        <taxon>Eukaryota</taxon>
        <taxon>Metazoa</taxon>
        <taxon>Chordata</taxon>
        <taxon>Craniata</taxon>
        <taxon>Vertebrata</taxon>
        <taxon>Euteleostomi</taxon>
        <taxon>Mammalia</taxon>
        <taxon>Eutheria</taxon>
        <taxon>Laurasiatheria</taxon>
        <taxon>Artiodactyla</taxon>
        <taxon>Whippomorpha</taxon>
        <taxon>Cetacea</taxon>
        <taxon>Mysticeti</taxon>
        <taxon>Balaenopteridae</taxon>
        <taxon>Balaenoptera</taxon>
    </lineage>
</organism>
<feature type="compositionally biased region" description="Low complexity" evidence="1">
    <location>
        <begin position="215"/>
        <end position="225"/>
    </location>
</feature>
<accession>A0A8B8XUJ3</accession>
<proteinExistence type="predicted"/>
<reference evidence="3" key="1">
    <citation type="submission" date="2025-08" db="UniProtKB">
        <authorList>
            <consortium name="RefSeq"/>
        </authorList>
    </citation>
    <scope>IDENTIFICATION</scope>
    <source>
        <tissue evidence="3">Epidermis and Blubber</tissue>
    </source>
</reference>
<dbReference type="GeneID" id="118898008"/>
<feature type="region of interest" description="Disordered" evidence="1">
    <location>
        <begin position="197"/>
        <end position="232"/>
    </location>
</feature>
<evidence type="ECO:0000313" key="3">
    <source>
        <dbReference type="RefSeq" id="XP_036713582.1"/>
    </source>
</evidence>
<dbReference type="Proteomes" id="UP000694857">
    <property type="component" value="Chromosome 7"/>
</dbReference>
<sequence>MMLLPGGQGALGEDTRSWCGSLHLRRGARSPAEGTAQLCLGESGLSSLRALPRVKDRPALRVWDPRDPFQFCCQGLHGLSGWSSGGRECRSPGGRELAQGPQLDGLDRHLCSTLFSEVTVESKPEGGLSARTCCSGQDCTRLCGVSSTSTCLRCSVPNTGARETGPLQISETLIQPNTKAEVVLWLRKRSADDREAVSAAAQPGWRGRENAEVEPSAGPSRWAASPAPPPKLTPALTERVEKRPASPGTLVPTALPCLTLTESFRNVHCPKRSYFWGPGERCWRRLGDLSGPSSSWGLALIGHLTSPTGIPLQQEV</sequence>
<evidence type="ECO:0000256" key="1">
    <source>
        <dbReference type="SAM" id="MobiDB-lite"/>
    </source>
</evidence>
<protein>
    <submittedName>
        <fullName evidence="3">Uncharacterized protein LOC118898008</fullName>
    </submittedName>
</protein>
<dbReference type="RefSeq" id="XP_036713582.1">
    <property type="nucleotide sequence ID" value="XM_036857687.1"/>
</dbReference>
<gene>
    <name evidence="3" type="primary">LOC118898008</name>
</gene>